<feature type="domain" description="ABC3 transporter permease C-terminal" evidence="12">
    <location>
        <begin position="172"/>
        <end position="291"/>
    </location>
</feature>
<evidence type="ECO:0000256" key="4">
    <source>
        <dbReference type="ARBA" id="ARBA00022475"/>
    </source>
</evidence>
<proteinExistence type="inferred from homology"/>
<dbReference type="NCBIfam" id="NF038347">
    <property type="entry name" value="FtsX_Gpos"/>
    <property type="match status" value="1"/>
</dbReference>
<evidence type="ECO:0000256" key="3">
    <source>
        <dbReference type="ARBA" id="ARBA00021907"/>
    </source>
</evidence>
<dbReference type="PANTHER" id="PTHR47755:SF1">
    <property type="entry name" value="CELL DIVISION PROTEIN FTSX"/>
    <property type="match status" value="1"/>
</dbReference>
<keyword evidence="5 10" id="KW-0132">Cell division</keyword>
<evidence type="ECO:0000256" key="8">
    <source>
        <dbReference type="ARBA" id="ARBA00023136"/>
    </source>
</evidence>
<keyword evidence="8 10" id="KW-0472">Membrane</keyword>
<dbReference type="InterPro" id="IPR040690">
    <property type="entry name" value="FtsX_ECD"/>
</dbReference>
<keyword evidence="4 10" id="KW-1003">Cell membrane</keyword>
<dbReference type="Gene3D" id="3.30.70.3040">
    <property type="match status" value="1"/>
</dbReference>
<feature type="domain" description="FtsX extracellular" evidence="13">
    <location>
        <begin position="59"/>
        <end position="148"/>
    </location>
</feature>
<dbReference type="AlphaFoldDB" id="A0A9D0ZHW4"/>
<evidence type="ECO:0000256" key="6">
    <source>
        <dbReference type="ARBA" id="ARBA00022692"/>
    </source>
</evidence>
<evidence type="ECO:0000313" key="14">
    <source>
        <dbReference type="EMBL" id="HIQ80892.1"/>
    </source>
</evidence>
<evidence type="ECO:0000259" key="12">
    <source>
        <dbReference type="Pfam" id="PF02687"/>
    </source>
</evidence>
<dbReference type="GO" id="GO:0005886">
    <property type="term" value="C:plasma membrane"/>
    <property type="evidence" value="ECO:0007669"/>
    <property type="project" value="UniProtKB-SubCell"/>
</dbReference>
<accession>A0A9D0ZHW4</accession>
<gene>
    <name evidence="14" type="ORF">IAD32_06370</name>
</gene>
<comment type="caution">
    <text evidence="14">The sequence shown here is derived from an EMBL/GenBank/DDBJ whole genome shotgun (WGS) entry which is preliminary data.</text>
</comment>
<dbReference type="GO" id="GO:0051301">
    <property type="term" value="P:cell division"/>
    <property type="evidence" value="ECO:0007669"/>
    <property type="project" value="UniProtKB-KW"/>
</dbReference>
<evidence type="ECO:0000256" key="2">
    <source>
        <dbReference type="ARBA" id="ARBA00007379"/>
    </source>
</evidence>
<evidence type="ECO:0000256" key="9">
    <source>
        <dbReference type="ARBA" id="ARBA00023306"/>
    </source>
</evidence>
<reference evidence="14" key="2">
    <citation type="journal article" date="2021" name="PeerJ">
        <title>Extensive microbial diversity within the chicken gut microbiome revealed by metagenomics and culture.</title>
        <authorList>
            <person name="Gilroy R."/>
            <person name="Ravi A."/>
            <person name="Getino M."/>
            <person name="Pursley I."/>
            <person name="Horton D.L."/>
            <person name="Alikhan N.F."/>
            <person name="Baker D."/>
            <person name="Gharbi K."/>
            <person name="Hall N."/>
            <person name="Watson M."/>
            <person name="Adriaenssens E.M."/>
            <person name="Foster-Nyarko E."/>
            <person name="Jarju S."/>
            <person name="Secka A."/>
            <person name="Antonio M."/>
            <person name="Oren A."/>
            <person name="Chaudhuri R.R."/>
            <person name="La Ragione R."/>
            <person name="Hildebrand F."/>
            <person name="Pallen M.J."/>
        </authorList>
    </citation>
    <scope>NUCLEOTIDE SEQUENCE</scope>
    <source>
        <strain evidence="14">ChiSjej1B19-3389</strain>
    </source>
</reference>
<dbReference type="InterPro" id="IPR003838">
    <property type="entry name" value="ABC3_permease_C"/>
</dbReference>
<dbReference type="EMBL" id="DVFW01000028">
    <property type="protein sequence ID" value="HIQ80892.1"/>
    <property type="molecule type" value="Genomic_DNA"/>
</dbReference>
<comment type="similarity">
    <text evidence="2 10">Belongs to the ABC-4 integral membrane protein family. FtsX subfamily.</text>
</comment>
<comment type="subcellular location">
    <subcellularLocation>
        <location evidence="1">Cell membrane</location>
        <topology evidence="1">Multi-pass membrane protein</topology>
    </subcellularLocation>
</comment>
<evidence type="ECO:0000256" key="10">
    <source>
        <dbReference type="PIRNR" id="PIRNR003097"/>
    </source>
</evidence>
<dbReference type="Proteomes" id="UP000886787">
    <property type="component" value="Unassembled WGS sequence"/>
</dbReference>
<evidence type="ECO:0000256" key="5">
    <source>
        <dbReference type="ARBA" id="ARBA00022618"/>
    </source>
</evidence>
<dbReference type="Pfam" id="PF02687">
    <property type="entry name" value="FtsX"/>
    <property type="match status" value="1"/>
</dbReference>
<sequence>MKGFGYLIKEGFKNVWHNRMMSFASIGVLISCLLLTGTAVLICMNVQAVVESVGDTNMVSVYLKDDITQTQADAIGNQIAGIENVATCEFYPKDVAILEFEEALGDVFSQMQGDQNPLPDAFHVSMKDLSQYEDTATRIQQIDGVDKISNRSDIASKLTSLNNLVATMGFWIVVILGIISLFIISNTIRMTMYARRFEISIMKSVGATNAFVRIPFVVEGMVIGLLSGVLSSAGIMFLYNAVMSAAQHIIPFTSISYNTVAVPVTTAFIIAGMLVGAVGGFISIRKYLKKEGNEILGW</sequence>
<evidence type="ECO:0000259" key="13">
    <source>
        <dbReference type="Pfam" id="PF18075"/>
    </source>
</evidence>
<evidence type="ECO:0000256" key="7">
    <source>
        <dbReference type="ARBA" id="ARBA00022989"/>
    </source>
</evidence>
<evidence type="ECO:0000313" key="15">
    <source>
        <dbReference type="Proteomes" id="UP000886787"/>
    </source>
</evidence>
<dbReference type="PIRSF" id="PIRSF003097">
    <property type="entry name" value="FtsX"/>
    <property type="match status" value="1"/>
</dbReference>
<feature type="transmembrane region" description="Helical" evidence="11">
    <location>
        <begin position="210"/>
        <end position="239"/>
    </location>
</feature>
<dbReference type="Pfam" id="PF18075">
    <property type="entry name" value="FtsX_ECD"/>
    <property type="match status" value="1"/>
</dbReference>
<feature type="transmembrane region" description="Helical" evidence="11">
    <location>
        <begin position="168"/>
        <end position="189"/>
    </location>
</feature>
<dbReference type="InterPro" id="IPR058204">
    <property type="entry name" value="FtsX_firmicutes-type"/>
</dbReference>
<evidence type="ECO:0000256" key="11">
    <source>
        <dbReference type="SAM" id="Phobius"/>
    </source>
</evidence>
<name>A0A9D0ZHW4_9FIRM</name>
<organism evidence="14 15">
    <name type="scientific">Candidatus Scatavimonas merdigallinarum</name>
    <dbReference type="NCBI Taxonomy" id="2840914"/>
    <lineage>
        <taxon>Bacteria</taxon>
        <taxon>Bacillati</taxon>
        <taxon>Bacillota</taxon>
        <taxon>Clostridia</taxon>
        <taxon>Eubacteriales</taxon>
        <taxon>Oscillospiraceae</taxon>
        <taxon>Oscillospiraceae incertae sedis</taxon>
        <taxon>Candidatus Scatavimonas</taxon>
    </lineage>
</organism>
<reference evidence="14" key="1">
    <citation type="submission" date="2020-10" db="EMBL/GenBank/DDBJ databases">
        <authorList>
            <person name="Gilroy R."/>
        </authorList>
    </citation>
    <scope>NUCLEOTIDE SEQUENCE</scope>
    <source>
        <strain evidence="14">ChiSjej1B19-3389</strain>
    </source>
</reference>
<keyword evidence="9 10" id="KW-0131">Cell cycle</keyword>
<protein>
    <recommendedName>
        <fullName evidence="3 10">Cell division protein FtsX</fullName>
    </recommendedName>
</protein>
<feature type="transmembrane region" description="Helical" evidence="11">
    <location>
        <begin position="21"/>
        <end position="50"/>
    </location>
</feature>
<dbReference type="InterPro" id="IPR004513">
    <property type="entry name" value="FtsX"/>
</dbReference>
<keyword evidence="6 11" id="KW-0812">Transmembrane</keyword>
<feature type="transmembrane region" description="Helical" evidence="11">
    <location>
        <begin position="259"/>
        <end position="282"/>
    </location>
</feature>
<dbReference type="PANTHER" id="PTHR47755">
    <property type="entry name" value="CELL DIVISION PROTEIN FTSX"/>
    <property type="match status" value="1"/>
</dbReference>
<comment type="function">
    <text evidence="10">Part of the ABC transporter FtsEX involved in asymmetric cellular division facilitating the initiation of sporulation.</text>
</comment>
<keyword evidence="7 11" id="KW-1133">Transmembrane helix</keyword>
<evidence type="ECO:0000256" key="1">
    <source>
        <dbReference type="ARBA" id="ARBA00004651"/>
    </source>
</evidence>
<dbReference type="PROSITE" id="PS51257">
    <property type="entry name" value="PROKAR_LIPOPROTEIN"/>
    <property type="match status" value="1"/>
</dbReference>